<organism evidence="2 3">
    <name type="scientific">Marinobacterium nitratireducens</name>
    <dbReference type="NCBI Taxonomy" id="518897"/>
    <lineage>
        <taxon>Bacteria</taxon>
        <taxon>Pseudomonadati</taxon>
        <taxon>Pseudomonadota</taxon>
        <taxon>Gammaproteobacteria</taxon>
        <taxon>Oceanospirillales</taxon>
        <taxon>Oceanospirillaceae</taxon>
        <taxon>Marinobacterium</taxon>
    </lineage>
</organism>
<gene>
    <name evidence="2" type="ORF">GCM10011348_33080</name>
</gene>
<dbReference type="InterPro" id="IPR029044">
    <property type="entry name" value="Nucleotide-diphossugar_trans"/>
</dbReference>
<dbReference type="AlphaFoldDB" id="A0A918DWN1"/>
<dbReference type="CDD" id="cd00761">
    <property type="entry name" value="Glyco_tranf_GTA_type"/>
    <property type="match status" value="1"/>
</dbReference>
<comment type="caution">
    <text evidence="2">The sequence shown here is derived from an EMBL/GenBank/DDBJ whole genome shotgun (WGS) entry which is preliminary data.</text>
</comment>
<name>A0A918DWN1_9GAMM</name>
<feature type="domain" description="Glycosyltransferase 2-like" evidence="1">
    <location>
        <begin position="5"/>
        <end position="126"/>
    </location>
</feature>
<dbReference type="SUPFAM" id="SSF53448">
    <property type="entry name" value="Nucleotide-diphospho-sugar transferases"/>
    <property type="match status" value="1"/>
</dbReference>
<dbReference type="RefSeq" id="WP_188861702.1">
    <property type="nucleotide sequence ID" value="NZ_BMLT01000008.1"/>
</dbReference>
<accession>A0A918DWN1</accession>
<reference evidence="2 3" key="1">
    <citation type="journal article" date="2014" name="Int. J. Syst. Evol. Microbiol.">
        <title>Complete genome sequence of Corynebacterium casei LMG S-19264T (=DSM 44701T), isolated from a smear-ripened cheese.</title>
        <authorList>
            <consortium name="US DOE Joint Genome Institute (JGI-PGF)"/>
            <person name="Walter F."/>
            <person name="Albersmeier A."/>
            <person name="Kalinowski J."/>
            <person name="Ruckert C."/>
        </authorList>
    </citation>
    <scope>NUCLEOTIDE SEQUENCE [LARGE SCALE GENOMIC DNA]</scope>
    <source>
        <strain evidence="2 3">CGMCC 1.7286</strain>
    </source>
</reference>
<keyword evidence="3" id="KW-1185">Reference proteome</keyword>
<dbReference type="PANTHER" id="PTHR22916">
    <property type="entry name" value="GLYCOSYLTRANSFERASE"/>
    <property type="match status" value="1"/>
</dbReference>
<evidence type="ECO:0000313" key="2">
    <source>
        <dbReference type="EMBL" id="GGO85163.1"/>
    </source>
</evidence>
<evidence type="ECO:0000313" key="3">
    <source>
        <dbReference type="Proteomes" id="UP000599578"/>
    </source>
</evidence>
<evidence type="ECO:0000259" key="1">
    <source>
        <dbReference type="Pfam" id="PF00535"/>
    </source>
</evidence>
<dbReference type="Pfam" id="PF00535">
    <property type="entry name" value="Glycos_transf_2"/>
    <property type="match status" value="1"/>
</dbReference>
<dbReference type="Gene3D" id="3.90.550.10">
    <property type="entry name" value="Spore Coat Polysaccharide Biosynthesis Protein SpsA, Chain A"/>
    <property type="match status" value="1"/>
</dbReference>
<dbReference type="Proteomes" id="UP000599578">
    <property type="component" value="Unassembled WGS sequence"/>
</dbReference>
<protein>
    <recommendedName>
        <fullName evidence="1">Glycosyltransferase 2-like domain-containing protein</fullName>
    </recommendedName>
</protein>
<dbReference type="PANTHER" id="PTHR22916:SF3">
    <property type="entry name" value="UDP-GLCNAC:BETAGAL BETA-1,3-N-ACETYLGLUCOSAMINYLTRANSFERASE-LIKE PROTEIN 1"/>
    <property type="match status" value="1"/>
</dbReference>
<dbReference type="InterPro" id="IPR001173">
    <property type="entry name" value="Glyco_trans_2-like"/>
</dbReference>
<dbReference type="EMBL" id="BMLT01000008">
    <property type="protein sequence ID" value="GGO85163.1"/>
    <property type="molecule type" value="Genomic_DNA"/>
</dbReference>
<dbReference type="GO" id="GO:0016758">
    <property type="term" value="F:hexosyltransferase activity"/>
    <property type="evidence" value="ECO:0007669"/>
    <property type="project" value="UniProtKB-ARBA"/>
</dbReference>
<proteinExistence type="predicted"/>
<sequence length="323" mass="36519">MADVSVVVPCYKAERFVEKTIESCFSSIGLDVEVIVVEDGVFDHTSSIVEKLSSKYSGKIKHIVNEINLGAPATRNIGFREANSDYVLFLDSDDYIEGGLLEGLFKSISQSNCSLAFAPCRKEYVSSGKSSVFYPTAGESSYDVVYRWLIGMSGPGTCSVLWRISELERIGAWREDMVRNQDGEVIIRAMLSGCTVTSSMYGFGVYVHRNVSSVSKRRDLEGYRSQKEIVDFVEGRISDNKEQFGYLENALLTFIFNTAVDAYFHGYIEVAESWYELWRRLGGNWKKLPDNTFRMRVKRIIALAFGPKGLSNFTSILRLLRRF</sequence>